<gene>
    <name evidence="5" type="ORF">DX908_15715</name>
</gene>
<dbReference type="InterPro" id="IPR036390">
    <property type="entry name" value="WH_DNA-bd_sf"/>
</dbReference>
<dbReference type="GO" id="GO:0045892">
    <property type="term" value="P:negative regulation of DNA-templated transcription"/>
    <property type="evidence" value="ECO:0007669"/>
    <property type="project" value="InterPro"/>
</dbReference>
<evidence type="ECO:0000313" key="6">
    <source>
        <dbReference type="Proteomes" id="UP000264589"/>
    </source>
</evidence>
<keyword evidence="6" id="KW-1185">Reference proteome</keyword>
<protein>
    <submittedName>
        <fullName evidence="5">BlaI/MecI/CopY family transcriptional regulator</fullName>
    </submittedName>
</protein>
<evidence type="ECO:0000256" key="2">
    <source>
        <dbReference type="ARBA" id="ARBA00023015"/>
    </source>
</evidence>
<dbReference type="Gene3D" id="1.10.10.10">
    <property type="entry name" value="Winged helix-like DNA-binding domain superfamily/Winged helix DNA-binding domain"/>
    <property type="match status" value="1"/>
</dbReference>
<dbReference type="EMBL" id="QUQO01000002">
    <property type="protein sequence ID" value="RFB01714.1"/>
    <property type="molecule type" value="Genomic_DNA"/>
</dbReference>
<dbReference type="InterPro" id="IPR036388">
    <property type="entry name" value="WH-like_DNA-bd_sf"/>
</dbReference>
<dbReference type="GO" id="GO:0003677">
    <property type="term" value="F:DNA binding"/>
    <property type="evidence" value="ECO:0007669"/>
    <property type="project" value="UniProtKB-KW"/>
</dbReference>
<evidence type="ECO:0000256" key="1">
    <source>
        <dbReference type="ARBA" id="ARBA00011046"/>
    </source>
</evidence>
<dbReference type="AlphaFoldDB" id="A0A371R8E4"/>
<proteinExistence type="inferred from homology"/>
<keyword evidence="3" id="KW-0238">DNA-binding</keyword>
<name>A0A371R8E4_9PROT</name>
<dbReference type="RefSeq" id="WP_116393429.1">
    <property type="nucleotide sequence ID" value="NZ_CAXQPM010000024.1"/>
</dbReference>
<sequence length="123" mass="13548">MIQISPSELEVMKVLWAHAPQTAADVAEQLAPDTGWSDRTVKTLLSRLVEKGALATESEGRRYLYTPLLEQGDYRTKAARQFVDKLFGGRAAPLVAHLAEKEGLTADDIAELEALIGELKDDR</sequence>
<comment type="similarity">
    <text evidence="1">Belongs to the BlaI transcriptional regulatory family.</text>
</comment>
<dbReference type="Proteomes" id="UP000264589">
    <property type="component" value="Unassembled WGS sequence"/>
</dbReference>
<evidence type="ECO:0000256" key="3">
    <source>
        <dbReference type="ARBA" id="ARBA00023125"/>
    </source>
</evidence>
<keyword evidence="4" id="KW-0804">Transcription</keyword>
<dbReference type="OrthoDB" id="9813558at2"/>
<keyword evidence="2" id="KW-0805">Transcription regulation</keyword>
<dbReference type="SUPFAM" id="SSF46785">
    <property type="entry name" value="Winged helix' DNA-binding domain"/>
    <property type="match status" value="1"/>
</dbReference>
<dbReference type="PIRSF" id="PIRSF019455">
    <property type="entry name" value="CopR_AtkY"/>
    <property type="match status" value="1"/>
</dbReference>
<comment type="caution">
    <text evidence="5">The sequence shown here is derived from an EMBL/GenBank/DDBJ whole genome shotgun (WGS) entry which is preliminary data.</text>
</comment>
<accession>A0A371R8E4</accession>
<dbReference type="InParanoid" id="A0A371R8E4"/>
<reference evidence="5 6" key="1">
    <citation type="submission" date="2018-08" db="EMBL/GenBank/DDBJ databases">
        <title>Parvularcula sp. SM1705, isolated from surface water of the South Sea China.</title>
        <authorList>
            <person name="Sun L."/>
        </authorList>
    </citation>
    <scope>NUCLEOTIDE SEQUENCE [LARGE SCALE GENOMIC DNA]</scope>
    <source>
        <strain evidence="5 6">SM1705</strain>
    </source>
</reference>
<organism evidence="5 6">
    <name type="scientific">Parvularcula marina</name>
    <dbReference type="NCBI Taxonomy" id="2292771"/>
    <lineage>
        <taxon>Bacteria</taxon>
        <taxon>Pseudomonadati</taxon>
        <taxon>Pseudomonadota</taxon>
        <taxon>Alphaproteobacteria</taxon>
        <taxon>Parvularculales</taxon>
        <taxon>Parvularculaceae</taxon>
        <taxon>Parvularcula</taxon>
    </lineage>
</organism>
<evidence type="ECO:0000256" key="4">
    <source>
        <dbReference type="ARBA" id="ARBA00023163"/>
    </source>
</evidence>
<dbReference type="Pfam" id="PF03965">
    <property type="entry name" value="Penicillinase_R"/>
    <property type="match status" value="1"/>
</dbReference>
<evidence type="ECO:0000313" key="5">
    <source>
        <dbReference type="EMBL" id="RFB01714.1"/>
    </source>
</evidence>
<dbReference type="Gene3D" id="1.10.4040.10">
    <property type="entry name" value="Penicillinase repressor domain"/>
    <property type="match status" value="1"/>
</dbReference>
<dbReference type="InterPro" id="IPR005650">
    <property type="entry name" value="BlaI_family"/>
</dbReference>